<reference evidence="9 10" key="1">
    <citation type="submission" date="2020-10" db="EMBL/GenBank/DDBJ databases">
        <title>The genome sequence of Chitinilyticum litopenaei 4Y14.</title>
        <authorList>
            <person name="Liu Y."/>
        </authorList>
    </citation>
    <scope>NUCLEOTIDE SEQUENCE [LARGE SCALE GENOMIC DNA]</scope>
    <source>
        <strain evidence="9 10">4Y14</strain>
    </source>
</reference>
<evidence type="ECO:0000259" key="8">
    <source>
        <dbReference type="PROSITE" id="PS50850"/>
    </source>
</evidence>
<comment type="subcellular location">
    <subcellularLocation>
        <location evidence="1">Cell membrane</location>
        <topology evidence="1">Multi-pass membrane protein</topology>
    </subcellularLocation>
</comment>
<gene>
    <name evidence="9" type="ORF">INR99_14015</name>
</gene>
<dbReference type="SUPFAM" id="SSF103473">
    <property type="entry name" value="MFS general substrate transporter"/>
    <property type="match status" value="1"/>
</dbReference>
<feature type="transmembrane region" description="Helical" evidence="7">
    <location>
        <begin position="171"/>
        <end position="190"/>
    </location>
</feature>
<evidence type="ECO:0000256" key="2">
    <source>
        <dbReference type="ARBA" id="ARBA00022448"/>
    </source>
</evidence>
<feature type="transmembrane region" description="Helical" evidence="7">
    <location>
        <begin position="12"/>
        <end position="37"/>
    </location>
</feature>
<evidence type="ECO:0000313" key="10">
    <source>
        <dbReference type="Proteomes" id="UP000604481"/>
    </source>
</evidence>
<evidence type="ECO:0000256" key="7">
    <source>
        <dbReference type="SAM" id="Phobius"/>
    </source>
</evidence>
<feature type="domain" description="Major facilitator superfamily (MFS) profile" evidence="8">
    <location>
        <begin position="11"/>
        <end position="400"/>
    </location>
</feature>
<keyword evidence="6 7" id="KW-0472">Membrane</keyword>
<keyword evidence="3" id="KW-1003">Cell membrane</keyword>
<proteinExistence type="predicted"/>
<keyword evidence="5 7" id="KW-1133">Transmembrane helix</keyword>
<dbReference type="InterPro" id="IPR020846">
    <property type="entry name" value="MFS_dom"/>
</dbReference>
<dbReference type="AlphaFoldDB" id="A0A8J7FM46"/>
<dbReference type="GO" id="GO:0022857">
    <property type="term" value="F:transmembrane transporter activity"/>
    <property type="evidence" value="ECO:0007669"/>
    <property type="project" value="InterPro"/>
</dbReference>
<evidence type="ECO:0000313" key="9">
    <source>
        <dbReference type="EMBL" id="MBE9610452.1"/>
    </source>
</evidence>
<dbReference type="PANTHER" id="PTHR43266">
    <property type="entry name" value="MACROLIDE-EFFLUX PROTEIN"/>
    <property type="match status" value="1"/>
</dbReference>
<feature type="transmembrane region" description="Helical" evidence="7">
    <location>
        <begin position="307"/>
        <end position="327"/>
    </location>
</feature>
<dbReference type="Gene3D" id="1.20.1250.20">
    <property type="entry name" value="MFS general substrate transporter like domains"/>
    <property type="match status" value="1"/>
</dbReference>
<protein>
    <submittedName>
        <fullName evidence="9">MFS transporter</fullName>
    </submittedName>
</protein>
<dbReference type="Pfam" id="PF07690">
    <property type="entry name" value="MFS_1"/>
    <property type="match status" value="1"/>
</dbReference>
<dbReference type="CDD" id="cd06173">
    <property type="entry name" value="MFS_MefA_like"/>
    <property type="match status" value="1"/>
</dbReference>
<dbReference type="Proteomes" id="UP000604481">
    <property type="component" value="Unassembled WGS sequence"/>
</dbReference>
<feature type="transmembrane region" description="Helical" evidence="7">
    <location>
        <begin position="49"/>
        <end position="69"/>
    </location>
</feature>
<evidence type="ECO:0000256" key="6">
    <source>
        <dbReference type="ARBA" id="ARBA00023136"/>
    </source>
</evidence>
<dbReference type="PROSITE" id="PS50850">
    <property type="entry name" value="MFS"/>
    <property type="match status" value="1"/>
</dbReference>
<feature type="transmembrane region" description="Helical" evidence="7">
    <location>
        <begin position="225"/>
        <end position="246"/>
    </location>
</feature>
<feature type="transmembrane region" description="Helical" evidence="7">
    <location>
        <begin position="285"/>
        <end position="301"/>
    </location>
</feature>
<dbReference type="GO" id="GO:0005886">
    <property type="term" value="C:plasma membrane"/>
    <property type="evidence" value="ECO:0007669"/>
    <property type="project" value="UniProtKB-SubCell"/>
</dbReference>
<sequence length="403" mass="43750">MPLPSLFRNRNFLMLWLATIIGNFTLAVAMLAETWYVVKTLGAKEQLGYVMIAASVPRILLMAVGGVMADRIKRSHILMMSMGVRVILLLAVVALLNFQMLGIVAITVFAFLYGALDAFFWPAQGALVPSIVPEQELTRANSIMLTTNQIGLVFGPVLGSAMLVWFDYQEVFAISAGGLLLGVLTMLAMMEPPVTPQSKQSNLLVELREGITYTLNTPELRAMMIIYAFANLLFMGPLSLGIPLVVTEHLDGLPETLGYLQSAGAAGMVAGGLLLTMWPPRKKRLLMIALVITVEGVLLALQGHTYWVWAAVGVQFLLGLGIASNNVPMMSVIQQYTDREKIGRVMSLNTMAAMGLSPLSYAMVTGLLAIHVSIGWIMPVFGLVMSAAMLWCIAAMPVVRQSD</sequence>
<keyword evidence="4 7" id="KW-0812">Transmembrane</keyword>
<feature type="transmembrane region" description="Helical" evidence="7">
    <location>
        <begin position="348"/>
        <end position="370"/>
    </location>
</feature>
<dbReference type="InterPro" id="IPR011701">
    <property type="entry name" value="MFS"/>
</dbReference>
<evidence type="ECO:0000256" key="4">
    <source>
        <dbReference type="ARBA" id="ARBA00022692"/>
    </source>
</evidence>
<feature type="transmembrane region" description="Helical" evidence="7">
    <location>
        <begin position="376"/>
        <end position="399"/>
    </location>
</feature>
<dbReference type="InterPro" id="IPR036259">
    <property type="entry name" value="MFS_trans_sf"/>
</dbReference>
<evidence type="ECO:0000256" key="1">
    <source>
        <dbReference type="ARBA" id="ARBA00004651"/>
    </source>
</evidence>
<dbReference type="PANTHER" id="PTHR43266:SF9">
    <property type="entry name" value="PERMEASE, MAJOR FACILITATOR SUPERFAMILY-RELATED"/>
    <property type="match status" value="1"/>
</dbReference>
<evidence type="ECO:0000256" key="3">
    <source>
        <dbReference type="ARBA" id="ARBA00022475"/>
    </source>
</evidence>
<feature type="transmembrane region" description="Helical" evidence="7">
    <location>
        <begin position="258"/>
        <end position="278"/>
    </location>
</feature>
<dbReference type="EMBL" id="JADFUA010000010">
    <property type="protein sequence ID" value="MBE9610452.1"/>
    <property type="molecule type" value="Genomic_DNA"/>
</dbReference>
<keyword evidence="10" id="KW-1185">Reference proteome</keyword>
<comment type="caution">
    <text evidence="9">The sequence shown here is derived from an EMBL/GenBank/DDBJ whole genome shotgun (WGS) entry which is preliminary data.</text>
</comment>
<dbReference type="RefSeq" id="WP_194117004.1">
    <property type="nucleotide sequence ID" value="NZ_JADFUA010000010.1"/>
</dbReference>
<organism evidence="9 10">
    <name type="scientific">Chitinilyticum piscinae</name>
    <dbReference type="NCBI Taxonomy" id="2866724"/>
    <lineage>
        <taxon>Bacteria</taxon>
        <taxon>Pseudomonadati</taxon>
        <taxon>Pseudomonadota</taxon>
        <taxon>Betaproteobacteria</taxon>
        <taxon>Neisseriales</taxon>
        <taxon>Chitinibacteraceae</taxon>
        <taxon>Chitinilyticum</taxon>
    </lineage>
</organism>
<evidence type="ECO:0000256" key="5">
    <source>
        <dbReference type="ARBA" id="ARBA00022989"/>
    </source>
</evidence>
<keyword evidence="2" id="KW-0813">Transport</keyword>
<accession>A0A8J7FM46</accession>
<name>A0A8J7FM46_9NEIS</name>